<sequence>MTSLQEKTGDNIAYPHKDSNIQVPEIFLPKDHDYSINTDHEESSSDQDDSKSVTTSIGSSIYGALDLSDVSGTNSEKKRSIRKLLSAMKVKIKAMRRNSNNDTSDRSNFLTEEIKDEDLQLDRNSLKSSTPIQFPTGDFPYLDILREDSRLENSIIDNKYQKMFPKYDRENKWLDSLSTHASFNMEDDHSVVNNKENNLDESPLTPEEYEIEGKVSTNLRDMNILQSNDKEKICDRIQSICQKLGIENASSQTSKITKIEINANTSILLDKILLKLDNNLENLSSLRNDVYKRKIEKEEIAEKLRKVEKELIVKQEGMKTELHNKEKIYEKYKSQMDQINVLFELTESSSKKDLSETEKMNALFNVVETHSMLKTKVTSLYNENTNLKDMCRTLKMETQNAKDELEDKTYDAIKSQFQKVVLKLEQCIEEHKERGELQQERIMGTVQMYNEEREKVIGLRKEKKILGSQIQLLDCQKNESLQFMSQFMNSFSNYVDKKILFDYNILLESLTSKLNIEFLSGFTDFQTSNHFEKIEAQLNEFYQEIATNKFMDQLISQFVQTIGTNNILNSQLDNLENKYGEQVEYINELTHYIKKLKRRKTQQKNSHSLHHKTDIDQKIKED</sequence>
<dbReference type="EMBL" id="CAEFZW010000010">
    <property type="protein sequence ID" value="CAB4256616.1"/>
    <property type="molecule type" value="Genomic_DNA"/>
</dbReference>
<accession>A0A8H2VJ04</accession>
<reference evidence="2 3" key="1">
    <citation type="submission" date="2020-05" db="EMBL/GenBank/DDBJ databases">
        <authorList>
            <person name="Casaregola S."/>
            <person name="Devillers H."/>
            <person name="Grondin C."/>
        </authorList>
    </citation>
    <scope>NUCLEOTIDE SEQUENCE [LARGE SCALE GENOMIC DNA]</scope>
    <source>
        <strain evidence="2 3">CLIB 1767</strain>
    </source>
</reference>
<dbReference type="GeneID" id="64859705"/>
<organism evidence="2 3">
    <name type="scientific">Maudiozyma barnettii</name>
    <dbReference type="NCBI Taxonomy" id="61262"/>
    <lineage>
        <taxon>Eukaryota</taxon>
        <taxon>Fungi</taxon>
        <taxon>Dikarya</taxon>
        <taxon>Ascomycota</taxon>
        <taxon>Saccharomycotina</taxon>
        <taxon>Saccharomycetes</taxon>
        <taxon>Saccharomycetales</taxon>
        <taxon>Saccharomycetaceae</taxon>
        <taxon>Maudiozyma</taxon>
    </lineage>
</organism>
<feature type="compositionally biased region" description="Basic and acidic residues" evidence="1">
    <location>
        <begin position="28"/>
        <end position="51"/>
    </location>
</feature>
<proteinExistence type="predicted"/>
<feature type="compositionally biased region" description="Basic residues" evidence="1">
    <location>
        <begin position="598"/>
        <end position="610"/>
    </location>
</feature>
<protein>
    <submittedName>
        <fullName evidence="2">Uncharacterized protein</fullName>
    </submittedName>
</protein>
<dbReference type="OrthoDB" id="4064247at2759"/>
<feature type="compositionally biased region" description="Basic and acidic residues" evidence="1">
    <location>
        <begin position="611"/>
        <end position="622"/>
    </location>
</feature>
<evidence type="ECO:0000256" key="1">
    <source>
        <dbReference type="SAM" id="MobiDB-lite"/>
    </source>
</evidence>
<feature type="region of interest" description="Disordered" evidence="1">
    <location>
        <begin position="1"/>
        <end position="55"/>
    </location>
</feature>
<keyword evidence="3" id="KW-1185">Reference proteome</keyword>
<evidence type="ECO:0000313" key="3">
    <source>
        <dbReference type="Proteomes" id="UP000644660"/>
    </source>
</evidence>
<name>A0A8H2VJ04_9SACH</name>
<evidence type="ECO:0000313" key="2">
    <source>
        <dbReference type="EMBL" id="CAB4256616.1"/>
    </source>
</evidence>
<gene>
    <name evidence="2" type="ORF">KABA2_10S03300</name>
</gene>
<dbReference type="RefSeq" id="XP_041408460.1">
    <property type="nucleotide sequence ID" value="XM_041552526.1"/>
</dbReference>
<feature type="region of interest" description="Disordered" evidence="1">
    <location>
        <begin position="598"/>
        <end position="622"/>
    </location>
</feature>
<dbReference type="Proteomes" id="UP000644660">
    <property type="component" value="Unassembled WGS sequence"/>
</dbReference>
<comment type="caution">
    <text evidence="2">The sequence shown here is derived from an EMBL/GenBank/DDBJ whole genome shotgun (WGS) entry which is preliminary data.</text>
</comment>
<dbReference type="AlphaFoldDB" id="A0A8H2VJ04"/>